<evidence type="ECO:0000313" key="2">
    <source>
        <dbReference type="Proteomes" id="UP000544222"/>
    </source>
</evidence>
<gene>
    <name evidence="1" type="ORF">FHX64_001390</name>
</gene>
<name>A0A7W5DQI8_9PORP</name>
<dbReference type="AlphaFoldDB" id="A0A7W5DQI8"/>
<comment type="caution">
    <text evidence="1">The sequence shown here is derived from an EMBL/GenBank/DDBJ whole genome shotgun (WGS) entry which is preliminary data.</text>
</comment>
<reference evidence="1 2" key="1">
    <citation type="submission" date="2020-08" db="EMBL/GenBank/DDBJ databases">
        <title>Genomic Encyclopedia of Type Strains, Phase IV (KMG-IV): sequencing the most valuable type-strain genomes for metagenomic binning, comparative biology and taxonomic classification.</title>
        <authorList>
            <person name="Goeker M."/>
        </authorList>
    </citation>
    <scope>NUCLEOTIDE SEQUENCE [LARGE SCALE GENOMIC DNA]</scope>
    <source>
        <strain evidence="1 2">DSM 27471</strain>
    </source>
</reference>
<dbReference type="Proteomes" id="UP000544222">
    <property type="component" value="Unassembled WGS sequence"/>
</dbReference>
<organism evidence="1 2">
    <name type="scientific">Microbacter margulisiae</name>
    <dbReference type="NCBI Taxonomy" id="1350067"/>
    <lineage>
        <taxon>Bacteria</taxon>
        <taxon>Pseudomonadati</taxon>
        <taxon>Bacteroidota</taxon>
        <taxon>Bacteroidia</taxon>
        <taxon>Bacteroidales</taxon>
        <taxon>Porphyromonadaceae</taxon>
        <taxon>Microbacter</taxon>
    </lineage>
</organism>
<accession>A0A7W5DQI8</accession>
<proteinExistence type="predicted"/>
<keyword evidence="2" id="KW-1185">Reference proteome</keyword>
<dbReference type="EMBL" id="JACHYB010000001">
    <property type="protein sequence ID" value="MBB3187227.1"/>
    <property type="molecule type" value="Genomic_DNA"/>
</dbReference>
<evidence type="ECO:0000313" key="1">
    <source>
        <dbReference type="EMBL" id="MBB3187227.1"/>
    </source>
</evidence>
<protein>
    <submittedName>
        <fullName evidence="1">Uncharacterized protein</fullName>
    </submittedName>
</protein>
<sequence length="82" mass="9522">MLRNKDTIILSEINGYFRDNVLFHTFMFLKVVICNSNPTYDNPDQVTISKPYFGRSLTLSRKTTTPLVIALIPLLDTIRIRF</sequence>